<reference evidence="1 2" key="1">
    <citation type="submission" date="2014-03" db="EMBL/GenBank/DDBJ databases">
        <title>Draft genome of the hookworm Oesophagostomum dentatum.</title>
        <authorList>
            <person name="Mitreva M."/>
        </authorList>
    </citation>
    <scope>NUCLEOTIDE SEQUENCE [LARGE SCALE GENOMIC DNA]</scope>
    <source>
        <strain evidence="1 2">OD-Hann</strain>
    </source>
</reference>
<keyword evidence="2" id="KW-1185">Reference proteome</keyword>
<protein>
    <submittedName>
        <fullName evidence="1">Uncharacterized protein</fullName>
    </submittedName>
</protein>
<organism evidence="1 2">
    <name type="scientific">Oesophagostomum dentatum</name>
    <name type="common">Nodular worm</name>
    <dbReference type="NCBI Taxonomy" id="61180"/>
    <lineage>
        <taxon>Eukaryota</taxon>
        <taxon>Metazoa</taxon>
        <taxon>Ecdysozoa</taxon>
        <taxon>Nematoda</taxon>
        <taxon>Chromadorea</taxon>
        <taxon>Rhabditida</taxon>
        <taxon>Rhabditina</taxon>
        <taxon>Rhabditomorpha</taxon>
        <taxon>Strongyloidea</taxon>
        <taxon>Strongylidae</taxon>
        <taxon>Oesophagostomum</taxon>
    </lineage>
</organism>
<dbReference type="AlphaFoldDB" id="A0A0B1TGP1"/>
<evidence type="ECO:0000313" key="2">
    <source>
        <dbReference type="Proteomes" id="UP000053660"/>
    </source>
</evidence>
<dbReference type="Proteomes" id="UP000053660">
    <property type="component" value="Unassembled WGS sequence"/>
</dbReference>
<gene>
    <name evidence="1" type="ORF">OESDEN_03348</name>
</gene>
<accession>A0A0B1TGP1</accession>
<evidence type="ECO:0000313" key="1">
    <source>
        <dbReference type="EMBL" id="KHJ96688.1"/>
    </source>
</evidence>
<dbReference type="OrthoDB" id="5875132at2759"/>
<proteinExistence type="predicted"/>
<sequence length="224" mass="24299">MKRTLSIAFLVILILGVAVAVILTVVLTAKGNTKGKAEKVMFFAFYSGDESPSSGTLVRALRRKRDGDGTACSLELDISNTRDSITAMKNVDQEYSYILYTDVAQTHGPFKALDALTQLNSITANPSDHGLSQSSVMREFIKQANGNPEDQLVFYMPCSYVYSDDNDQAQFVQLMKDANMGDKTLIVSSKFNSTTISNWYGVTNVAGAGSSVVNATVTFGEETV</sequence>
<dbReference type="EMBL" id="KN549608">
    <property type="protein sequence ID" value="KHJ96688.1"/>
    <property type="molecule type" value="Genomic_DNA"/>
</dbReference>
<name>A0A0B1TGP1_OESDE</name>